<gene>
    <name evidence="3" type="ORF">IFK94_10595</name>
</gene>
<dbReference type="Proteomes" id="UP000648239">
    <property type="component" value="Unassembled WGS sequence"/>
</dbReference>
<dbReference type="InterPro" id="IPR014729">
    <property type="entry name" value="Rossmann-like_a/b/a_fold"/>
</dbReference>
<feature type="domain" description="UspA" evidence="2">
    <location>
        <begin position="2"/>
        <end position="141"/>
    </location>
</feature>
<proteinExistence type="inferred from homology"/>
<dbReference type="CDD" id="cd00293">
    <property type="entry name" value="USP-like"/>
    <property type="match status" value="1"/>
</dbReference>
<evidence type="ECO:0000256" key="1">
    <source>
        <dbReference type="ARBA" id="ARBA00008791"/>
    </source>
</evidence>
<dbReference type="InterPro" id="IPR006016">
    <property type="entry name" value="UspA"/>
</dbReference>
<dbReference type="SUPFAM" id="SSF52402">
    <property type="entry name" value="Adenine nucleotide alpha hydrolases-like"/>
    <property type="match status" value="1"/>
</dbReference>
<evidence type="ECO:0000313" key="4">
    <source>
        <dbReference type="Proteomes" id="UP000648239"/>
    </source>
</evidence>
<evidence type="ECO:0000259" key="2">
    <source>
        <dbReference type="Pfam" id="PF00582"/>
    </source>
</evidence>
<protein>
    <submittedName>
        <fullName evidence="3">Universal stress protein</fullName>
    </submittedName>
</protein>
<dbReference type="PANTHER" id="PTHR46268:SF6">
    <property type="entry name" value="UNIVERSAL STRESS PROTEIN UP12"/>
    <property type="match status" value="1"/>
</dbReference>
<dbReference type="Gene3D" id="3.40.50.620">
    <property type="entry name" value="HUPs"/>
    <property type="match status" value="1"/>
</dbReference>
<dbReference type="PRINTS" id="PR01438">
    <property type="entry name" value="UNVRSLSTRESS"/>
</dbReference>
<dbReference type="PANTHER" id="PTHR46268">
    <property type="entry name" value="STRESS RESPONSE PROTEIN NHAX"/>
    <property type="match status" value="1"/>
</dbReference>
<reference evidence="3 4" key="1">
    <citation type="submission" date="2020-08" db="EMBL/GenBank/DDBJ databases">
        <title>Acidobacteriota in marine sediments use diverse sulfur dissimilation pathways.</title>
        <authorList>
            <person name="Wasmund K."/>
        </authorList>
    </citation>
    <scope>NUCLEOTIDE SEQUENCE [LARGE SCALE GENOMIC DNA]</scope>
    <source>
        <strain evidence="3">MAG AM4</strain>
    </source>
</reference>
<dbReference type="EMBL" id="JACXWD010000035">
    <property type="protein sequence ID" value="MBD3868560.1"/>
    <property type="molecule type" value="Genomic_DNA"/>
</dbReference>
<comment type="similarity">
    <text evidence="1">Belongs to the universal stress protein A family.</text>
</comment>
<dbReference type="AlphaFoldDB" id="A0A8J6XZZ4"/>
<dbReference type="InterPro" id="IPR006015">
    <property type="entry name" value="Universal_stress_UspA"/>
</dbReference>
<dbReference type="Pfam" id="PF00582">
    <property type="entry name" value="Usp"/>
    <property type="match status" value="1"/>
</dbReference>
<organism evidence="3 4">
    <name type="scientific">Candidatus Polarisedimenticola svalbardensis</name>
    <dbReference type="NCBI Taxonomy" id="2886004"/>
    <lineage>
        <taxon>Bacteria</taxon>
        <taxon>Pseudomonadati</taxon>
        <taxon>Acidobacteriota</taxon>
        <taxon>Candidatus Polarisedimenticolia</taxon>
        <taxon>Candidatus Polarisedimenticolales</taxon>
        <taxon>Candidatus Polarisedimenticolaceae</taxon>
        <taxon>Candidatus Polarisedimenticola</taxon>
    </lineage>
</organism>
<accession>A0A8J6XZZ4</accession>
<name>A0A8J6XZZ4_9BACT</name>
<sequence length="143" mass="15429">MNILIAVDFSEVSRKALDVVRTLPRAENAKVFVIHVAEPDPEFVGWDTGPEVVREQVAAEFHRERQQVEAMADDLRKSGIEAAGLVVQGPTVATILDEVQRRDAGLLVVGSHGHGAAYDLTVGSISTGVIRKSVVPVLVVPNR</sequence>
<comment type="caution">
    <text evidence="3">The sequence shown here is derived from an EMBL/GenBank/DDBJ whole genome shotgun (WGS) entry which is preliminary data.</text>
</comment>
<evidence type="ECO:0000313" key="3">
    <source>
        <dbReference type="EMBL" id="MBD3868560.1"/>
    </source>
</evidence>